<proteinExistence type="predicted"/>
<organism evidence="1">
    <name type="scientific">uncultured Microvirga sp</name>
    <dbReference type="NCBI Taxonomy" id="412392"/>
    <lineage>
        <taxon>Bacteria</taxon>
        <taxon>Pseudomonadati</taxon>
        <taxon>Pseudomonadota</taxon>
        <taxon>Alphaproteobacteria</taxon>
        <taxon>Hyphomicrobiales</taxon>
        <taxon>Methylobacteriaceae</taxon>
        <taxon>Microvirga</taxon>
        <taxon>environmental samples</taxon>
    </lineage>
</organism>
<dbReference type="AlphaFoldDB" id="A0A6J4KY51"/>
<gene>
    <name evidence="1" type="ORF">AVDCRST_MAG90-910</name>
</gene>
<sequence>MVCPMSWIPAIEDRQRRGRVERVIIRAGRSFPRTTAQGQAPVARGRASAAFYANLS</sequence>
<evidence type="ECO:0000313" key="1">
    <source>
        <dbReference type="EMBL" id="CAA9318752.1"/>
    </source>
</evidence>
<name>A0A6J4KY51_9HYPH</name>
<protein>
    <submittedName>
        <fullName evidence="1">Uncharacterized protein</fullName>
    </submittedName>
</protein>
<dbReference type="EMBL" id="CADCUC010000172">
    <property type="protein sequence ID" value="CAA9318752.1"/>
    <property type="molecule type" value="Genomic_DNA"/>
</dbReference>
<reference evidence="1" key="1">
    <citation type="submission" date="2020-02" db="EMBL/GenBank/DDBJ databases">
        <authorList>
            <person name="Meier V. D."/>
        </authorList>
    </citation>
    <scope>NUCLEOTIDE SEQUENCE</scope>
    <source>
        <strain evidence="1">AVDCRST_MAG90</strain>
    </source>
</reference>
<accession>A0A6J4KY51</accession>